<evidence type="ECO:0000313" key="2">
    <source>
        <dbReference type="Proteomes" id="UP000295668"/>
    </source>
</evidence>
<comment type="caution">
    <text evidence="1">The sequence shown here is derived from an EMBL/GenBank/DDBJ whole genome shotgun (WGS) entry which is preliminary data.</text>
</comment>
<dbReference type="GO" id="GO:0004180">
    <property type="term" value="F:carboxypeptidase activity"/>
    <property type="evidence" value="ECO:0007669"/>
    <property type="project" value="UniProtKB-KW"/>
</dbReference>
<proteinExistence type="predicted"/>
<organism evidence="1 2">
    <name type="scientific">Pedobacter changchengzhani</name>
    <dbReference type="NCBI Taxonomy" id="2529274"/>
    <lineage>
        <taxon>Bacteria</taxon>
        <taxon>Pseudomonadati</taxon>
        <taxon>Bacteroidota</taxon>
        <taxon>Sphingobacteriia</taxon>
        <taxon>Sphingobacteriales</taxon>
        <taxon>Sphingobacteriaceae</taxon>
        <taxon>Pedobacter</taxon>
    </lineage>
</organism>
<keyword evidence="1" id="KW-0378">Hydrolase</keyword>
<keyword evidence="2" id="KW-1185">Reference proteome</keyword>
<keyword evidence="1" id="KW-0645">Protease</keyword>
<dbReference type="Proteomes" id="UP000295668">
    <property type="component" value="Unassembled WGS sequence"/>
</dbReference>
<gene>
    <name evidence="1" type="ORF">EZJ43_00360</name>
</gene>
<dbReference type="EMBL" id="SJCY01000001">
    <property type="protein sequence ID" value="TDG37583.1"/>
    <property type="molecule type" value="Genomic_DNA"/>
</dbReference>
<evidence type="ECO:0000313" key="1">
    <source>
        <dbReference type="EMBL" id="TDG37583.1"/>
    </source>
</evidence>
<reference evidence="1 2" key="1">
    <citation type="submission" date="2019-02" db="EMBL/GenBank/DDBJ databases">
        <title>Pedobacter sp. nov., a novel speices isolated from soil of pinguins habitat in Antarcitica.</title>
        <authorList>
            <person name="He R.-H."/>
        </authorList>
    </citation>
    <scope>NUCLEOTIDE SEQUENCE [LARGE SCALE GENOMIC DNA]</scope>
    <source>
        <strain evidence="1 2">E01020</strain>
    </source>
</reference>
<dbReference type="RefSeq" id="WP_133260672.1">
    <property type="nucleotide sequence ID" value="NZ_SJCY01000001.1"/>
</dbReference>
<sequence>MKTRLIFCAVAVIAFGLYAFNTIKLGAIMGQVAPVASVNSALLVSGADTLKVLPVQGIFKFTNLKQGVYSLIIKGNAPYKDFVLKNVAVKDSATTNVGKIVMQP</sequence>
<protein>
    <submittedName>
        <fullName evidence="1">Carboxypeptidase regulatory-like domain-containing protein</fullName>
    </submittedName>
</protein>
<accession>A0A4V3A0H2</accession>
<name>A0A4V3A0H2_9SPHI</name>
<keyword evidence="1" id="KW-0121">Carboxypeptidase</keyword>
<dbReference type="OrthoDB" id="676304at2"/>
<dbReference type="AlphaFoldDB" id="A0A4V3A0H2"/>